<protein>
    <submittedName>
        <fullName evidence="2">Uncharacterized protein</fullName>
    </submittedName>
</protein>
<comment type="caution">
    <text evidence="2">The sequence shown here is derived from an EMBL/GenBank/DDBJ whole genome shotgun (WGS) entry which is preliminary data.</text>
</comment>
<gene>
    <name evidence="2" type="ORF">O181_005002</name>
</gene>
<feature type="compositionally biased region" description="Basic and acidic residues" evidence="1">
    <location>
        <begin position="1"/>
        <end position="15"/>
    </location>
</feature>
<accession>A0A9Q3BHY2</accession>
<evidence type="ECO:0000256" key="1">
    <source>
        <dbReference type="SAM" id="MobiDB-lite"/>
    </source>
</evidence>
<proteinExistence type="predicted"/>
<dbReference type="Proteomes" id="UP000765509">
    <property type="component" value="Unassembled WGS sequence"/>
</dbReference>
<name>A0A9Q3BHY2_9BASI</name>
<organism evidence="2 3">
    <name type="scientific">Austropuccinia psidii MF-1</name>
    <dbReference type="NCBI Taxonomy" id="1389203"/>
    <lineage>
        <taxon>Eukaryota</taxon>
        <taxon>Fungi</taxon>
        <taxon>Dikarya</taxon>
        <taxon>Basidiomycota</taxon>
        <taxon>Pucciniomycotina</taxon>
        <taxon>Pucciniomycetes</taxon>
        <taxon>Pucciniales</taxon>
        <taxon>Sphaerophragmiaceae</taxon>
        <taxon>Austropuccinia</taxon>
    </lineage>
</organism>
<sequence>MQQEPQTRELDRHGSSTEALPTPQRSVPMENGKQEVQPGFKLGRAWGKIPEDISQRNIFPRPYLNHQRLESQQLIQTLRREGSQNQG</sequence>
<evidence type="ECO:0000313" key="2">
    <source>
        <dbReference type="EMBL" id="MBW0465287.1"/>
    </source>
</evidence>
<dbReference type="AlphaFoldDB" id="A0A9Q3BHY2"/>
<feature type="region of interest" description="Disordered" evidence="1">
    <location>
        <begin position="1"/>
        <end position="33"/>
    </location>
</feature>
<reference evidence="2" key="1">
    <citation type="submission" date="2021-03" db="EMBL/GenBank/DDBJ databases">
        <title>Draft genome sequence of rust myrtle Austropuccinia psidii MF-1, a brazilian biotype.</title>
        <authorList>
            <person name="Quecine M.C."/>
            <person name="Pachon D.M.R."/>
            <person name="Bonatelli M.L."/>
            <person name="Correr F.H."/>
            <person name="Franceschini L.M."/>
            <person name="Leite T.F."/>
            <person name="Margarido G.R.A."/>
            <person name="Almeida C.A."/>
            <person name="Ferrarezi J.A."/>
            <person name="Labate C.A."/>
        </authorList>
    </citation>
    <scope>NUCLEOTIDE SEQUENCE</scope>
    <source>
        <strain evidence="2">MF-1</strain>
    </source>
</reference>
<evidence type="ECO:0000313" key="3">
    <source>
        <dbReference type="Proteomes" id="UP000765509"/>
    </source>
</evidence>
<dbReference type="EMBL" id="AVOT02001003">
    <property type="protein sequence ID" value="MBW0465287.1"/>
    <property type="molecule type" value="Genomic_DNA"/>
</dbReference>
<feature type="compositionally biased region" description="Polar residues" evidence="1">
    <location>
        <begin position="16"/>
        <end position="25"/>
    </location>
</feature>
<keyword evidence="3" id="KW-1185">Reference proteome</keyword>